<dbReference type="Proteomes" id="UP001501447">
    <property type="component" value="Unassembled WGS sequence"/>
</dbReference>
<comment type="caution">
    <text evidence="1">The sequence shown here is derived from an EMBL/GenBank/DDBJ whole genome shotgun (WGS) entry which is preliminary data.</text>
</comment>
<evidence type="ECO:0000313" key="1">
    <source>
        <dbReference type="EMBL" id="GAA2635082.1"/>
    </source>
</evidence>
<keyword evidence="2" id="KW-1185">Reference proteome</keyword>
<evidence type="ECO:0000313" key="2">
    <source>
        <dbReference type="Proteomes" id="UP001501447"/>
    </source>
</evidence>
<gene>
    <name evidence="1" type="ORF">GCM10009863_59330</name>
</gene>
<name>A0ABN3QTS5_9ACTN</name>
<protein>
    <submittedName>
        <fullName evidence="1">Uncharacterized protein</fullName>
    </submittedName>
</protein>
<sequence length="579" mass="61284">MGQFQGFDVALVRELAAHLDSVAGSMVPMHRQLTQLLRSAADDMAPQPVSGSPELEPVMGTLALPTGPPLPLPTVSDPTDFPVELSPGSMSSAALSAGPMPASLDPRLHQTAADIRTRCDRLEQIGKATPLSALLDAGAQLDTLVDLNALPPPTADGAEVATWWAGLTPAQRDQYLYLKPDVLQTLKGLPADVLERAVHLAYFKVQPYKTNSNETKGSVKLSLGIFDLGEGFAFRTELMSDGTYRVTMINNAQAGVKIGEEADDVKLTLSGTVKLEIGDTWVFRSKADADRLQDDIHQAFLLRQQEMAPDMNPMGVATAELEKVLDRIGEPQIRMGMLGTEGNFELKAGRFTNGLKLDSTVSTITSTVDPLRPTVTTSYDFKVENTGAFGTAGKFEGVHVTGGVVQVTRDKNNPDPDTNILSVRVIQSVEDKLGAGFEADGKAASASAKAAATHTHVVTLNVPIGNSAPDQAAAREWLAGPQGDAPALASPLGTPAVPAAPPPPDADAFTRMAHERGQVSDIQYAGSTADLKLGGKLKLGGVKFGFEAAAGNKEEHVTGRRYLSAPDPVTGERHFVPIP</sequence>
<dbReference type="RefSeq" id="WP_344570138.1">
    <property type="nucleotide sequence ID" value="NZ_BAAARJ010000024.1"/>
</dbReference>
<proteinExistence type="predicted"/>
<organism evidence="1 2">
    <name type="scientific">Streptomyces axinellae</name>
    <dbReference type="NCBI Taxonomy" id="552788"/>
    <lineage>
        <taxon>Bacteria</taxon>
        <taxon>Bacillati</taxon>
        <taxon>Actinomycetota</taxon>
        <taxon>Actinomycetes</taxon>
        <taxon>Kitasatosporales</taxon>
        <taxon>Streptomycetaceae</taxon>
        <taxon>Streptomyces</taxon>
    </lineage>
</organism>
<accession>A0ABN3QTS5</accession>
<dbReference type="EMBL" id="BAAARJ010000024">
    <property type="protein sequence ID" value="GAA2635082.1"/>
    <property type="molecule type" value="Genomic_DNA"/>
</dbReference>
<reference evidence="1 2" key="1">
    <citation type="journal article" date="2019" name="Int. J. Syst. Evol. Microbiol.">
        <title>The Global Catalogue of Microorganisms (GCM) 10K type strain sequencing project: providing services to taxonomists for standard genome sequencing and annotation.</title>
        <authorList>
            <consortium name="The Broad Institute Genomics Platform"/>
            <consortium name="The Broad Institute Genome Sequencing Center for Infectious Disease"/>
            <person name="Wu L."/>
            <person name="Ma J."/>
        </authorList>
    </citation>
    <scope>NUCLEOTIDE SEQUENCE [LARGE SCALE GENOMIC DNA]</scope>
    <source>
        <strain evidence="1 2">JCM 16373</strain>
    </source>
</reference>